<dbReference type="AlphaFoldDB" id="A0A3B0WSD4"/>
<proteinExistence type="predicted"/>
<dbReference type="EMBL" id="UOFA01000295">
    <property type="protein sequence ID" value="VAW46634.1"/>
    <property type="molecule type" value="Genomic_DNA"/>
</dbReference>
<evidence type="ECO:0000259" key="1">
    <source>
        <dbReference type="Pfam" id="PF01636"/>
    </source>
</evidence>
<gene>
    <name evidence="2" type="ORF">MNBD_GAMMA02-721</name>
</gene>
<dbReference type="InterPro" id="IPR041726">
    <property type="entry name" value="ACAD10_11_N"/>
</dbReference>
<organism evidence="2">
    <name type="scientific">hydrothermal vent metagenome</name>
    <dbReference type="NCBI Taxonomy" id="652676"/>
    <lineage>
        <taxon>unclassified sequences</taxon>
        <taxon>metagenomes</taxon>
        <taxon>ecological metagenomes</taxon>
    </lineage>
</organism>
<protein>
    <submittedName>
        <fullName evidence="2">Acyl-CoA dehydrogenase, putative phosphotransferase</fullName>
    </submittedName>
</protein>
<dbReference type="Gene3D" id="3.90.1200.10">
    <property type="match status" value="1"/>
</dbReference>
<dbReference type="InterPro" id="IPR011009">
    <property type="entry name" value="Kinase-like_dom_sf"/>
</dbReference>
<evidence type="ECO:0000313" key="2">
    <source>
        <dbReference type="EMBL" id="VAW46634.1"/>
    </source>
</evidence>
<name>A0A3B0WSD4_9ZZZZ</name>
<dbReference type="CDD" id="cd05154">
    <property type="entry name" value="ACAD10_11_N-like"/>
    <property type="match status" value="1"/>
</dbReference>
<dbReference type="GO" id="GO:0016740">
    <property type="term" value="F:transferase activity"/>
    <property type="evidence" value="ECO:0007669"/>
    <property type="project" value="UniProtKB-KW"/>
</dbReference>
<dbReference type="InterPro" id="IPR002575">
    <property type="entry name" value="Aminoglycoside_PTrfase"/>
</dbReference>
<dbReference type="Pfam" id="PF01636">
    <property type="entry name" value="APH"/>
    <property type="match status" value="1"/>
</dbReference>
<dbReference type="PANTHER" id="PTHR47829:SF1">
    <property type="entry name" value="HAD FAMILY PHOSPHATASE"/>
    <property type="match status" value="1"/>
</dbReference>
<accession>A0A3B0WSD4</accession>
<feature type="domain" description="Aminoglycoside phosphotransferase" evidence="1">
    <location>
        <begin position="25"/>
        <end position="250"/>
    </location>
</feature>
<keyword evidence="2" id="KW-0808">Transferase</keyword>
<dbReference type="SUPFAM" id="SSF56112">
    <property type="entry name" value="Protein kinase-like (PK-like)"/>
    <property type="match status" value="1"/>
</dbReference>
<reference evidence="2" key="1">
    <citation type="submission" date="2018-06" db="EMBL/GenBank/DDBJ databases">
        <authorList>
            <person name="Zhirakovskaya E."/>
        </authorList>
    </citation>
    <scope>NUCLEOTIDE SEQUENCE</scope>
</reference>
<dbReference type="InterPro" id="IPR052898">
    <property type="entry name" value="ACAD10-like"/>
</dbReference>
<sequence>MNQTQQIQITAYLKKHLATTGDIHFKAFKGGASNLTFSIKDENNEWIMRTSPPGTKAKGAHDMHREYQLLKQLHDDFPLCPKVVLMCRDDSVFEREFYLMQPINGIIIRRQLPEIYQDADLSLLCKELIQVHHQLHQVPTEKLQRFNKGSGYIDRQISGWIHRYTRVAPAQDIAEPVIKWLVNNQPEDNRPYTLIHNDYKFDNVVFDRKNNSQIIGVLDWEMTTIGDPLMDLGCSLAYWFEGTDHELLKQISMMPTYLDGMLTRDEMVHQYSLASGMSFDNYHYYYIYGLFRLAVILQQIYYRYEHGQTDNQAFKPLGMVRDLILKQALDQLKT</sequence>
<dbReference type="PANTHER" id="PTHR47829">
    <property type="entry name" value="HYDROLASE, PUTATIVE (AFU_ORTHOLOGUE AFUA_1G12880)-RELATED"/>
    <property type="match status" value="1"/>
</dbReference>
<dbReference type="Gene3D" id="3.30.200.20">
    <property type="entry name" value="Phosphorylase Kinase, domain 1"/>
    <property type="match status" value="1"/>
</dbReference>